<comment type="similarity">
    <text evidence="2">Belongs to the threonine synthase family.</text>
</comment>
<dbReference type="PANTHER" id="PTHR42690:SF1">
    <property type="entry name" value="THREONINE SYNTHASE-LIKE 2"/>
    <property type="match status" value="1"/>
</dbReference>
<evidence type="ECO:0000256" key="5">
    <source>
        <dbReference type="NCBIfam" id="TIGR00260"/>
    </source>
</evidence>
<dbReference type="AlphaFoldDB" id="A0A0L1MHF0"/>
<dbReference type="InterPro" id="IPR001926">
    <property type="entry name" value="TrpB-like_PALP"/>
</dbReference>
<dbReference type="EC" id="4.2.3.1" evidence="5"/>
<comment type="cofactor">
    <cofactor evidence="1 6">
        <name>pyridoxal 5'-phosphate</name>
        <dbReference type="ChEBI" id="CHEBI:597326"/>
    </cofactor>
</comment>
<accession>A0A0L1MHF0</accession>
<dbReference type="EMBL" id="LFQK01000016">
    <property type="protein sequence ID" value="KNH27917.1"/>
    <property type="molecule type" value="Genomic_DNA"/>
</dbReference>
<dbReference type="PANTHER" id="PTHR42690">
    <property type="entry name" value="THREONINE SYNTHASE FAMILY MEMBER"/>
    <property type="match status" value="1"/>
</dbReference>
<dbReference type="InterPro" id="IPR004450">
    <property type="entry name" value="Thr_synthase-like"/>
</dbReference>
<dbReference type="InterPro" id="IPR029144">
    <property type="entry name" value="Thr_synth_N"/>
</dbReference>
<evidence type="ECO:0000313" key="9">
    <source>
        <dbReference type="EMBL" id="KNH27917.1"/>
    </source>
</evidence>
<dbReference type="InterPro" id="IPR051166">
    <property type="entry name" value="Threonine_Synthase"/>
</dbReference>
<evidence type="ECO:0000313" key="10">
    <source>
        <dbReference type="Proteomes" id="UP000036955"/>
    </source>
</evidence>
<evidence type="ECO:0000256" key="4">
    <source>
        <dbReference type="ARBA" id="ARBA00023239"/>
    </source>
</evidence>
<protein>
    <recommendedName>
        <fullName evidence="5">Threonine synthase</fullName>
        <ecNumber evidence="5">4.2.3.1</ecNumber>
    </recommendedName>
</protein>
<organism evidence="9 10">
    <name type="scientific">Pseudomonas syringae</name>
    <dbReference type="NCBI Taxonomy" id="317"/>
    <lineage>
        <taxon>Bacteria</taxon>
        <taxon>Pseudomonadati</taxon>
        <taxon>Pseudomonadota</taxon>
        <taxon>Gammaproteobacteria</taxon>
        <taxon>Pseudomonadales</taxon>
        <taxon>Pseudomonadaceae</taxon>
        <taxon>Pseudomonas</taxon>
    </lineage>
</organism>
<dbReference type="Proteomes" id="UP000036955">
    <property type="component" value="Unassembled WGS sequence"/>
</dbReference>
<evidence type="ECO:0000256" key="1">
    <source>
        <dbReference type="ARBA" id="ARBA00001933"/>
    </source>
</evidence>
<dbReference type="PATRIC" id="fig|317.197.peg.1090"/>
<dbReference type="Gene3D" id="3.90.1380.10">
    <property type="entry name" value="Threonine synthase, N-terminal domain"/>
    <property type="match status" value="1"/>
</dbReference>
<evidence type="ECO:0000256" key="6">
    <source>
        <dbReference type="PIRSR" id="PIRSR604450-51"/>
    </source>
</evidence>
<feature type="domain" description="Threonine synthase N-terminal" evidence="8">
    <location>
        <begin position="2"/>
        <end position="80"/>
    </location>
</feature>
<feature type="modified residue" description="N6-(pyridoxal phosphate)lysine" evidence="6">
    <location>
        <position position="112"/>
    </location>
</feature>
<dbReference type="InterPro" id="IPR037158">
    <property type="entry name" value="Thr_synth_N_sf"/>
</dbReference>
<dbReference type="CDD" id="cd01560">
    <property type="entry name" value="Thr-synth_2"/>
    <property type="match status" value="1"/>
</dbReference>
<keyword evidence="3 6" id="KW-0663">Pyridoxal phosphate</keyword>
<dbReference type="GO" id="GO:0009088">
    <property type="term" value="P:threonine biosynthetic process"/>
    <property type="evidence" value="ECO:0007669"/>
    <property type="project" value="UniProtKB-UniRule"/>
</dbReference>
<dbReference type="InterPro" id="IPR036052">
    <property type="entry name" value="TrpB-like_PALP_sf"/>
</dbReference>
<gene>
    <name evidence="9" type="ORF">ACS77_09635</name>
</gene>
<sequence>MHYVSTRGGDVRADFRSVVLSGLAEDGGLYVPASLPVFTEKQITSWSWLPFEELVWRVVSPYVGSSMDESTLRALLSDSYRNFNHRAITPLEQIGHNEWILQLFHGPTHSSKDFAAQLQSRLVEHFLGEVGGEALIVGATNGDTGLAALEAFSNCAGTRMAILYPRNGVAPEQLSALQAADPERVQLFPVDGNFDDCQTLVSRLLRDWPLDGVIPISFNSTNWVGVLAQIVFYFHAALQLGGGTRPVGFSVPAASSAEICAGYMAQKMGLPINQVIISTNSNDALHQFIHRNRYSTRVSNRTLSPAMDFSLFSNLERFIWELYGHDGRSVKALMEHFEGCGELSIGNQQWLRARVLFDSYAVDESQVRDEVVKLFRETGSAIDPHTAVGVLAGRIHRRSLGAPMVTFGQIAPARSAALLSELGVWQAEVPMTPDIFAQPPYLAKGDLDGLCQALLSAQQRPV</sequence>
<comment type="caution">
    <text evidence="9">The sequence shown here is derived from an EMBL/GenBank/DDBJ whole genome shotgun (WGS) entry which is preliminary data.</text>
</comment>
<dbReference type="SUPFAM" id="SSF53686">
    <property type="entry name" value="Tryptophan synthase beta subunit-like PLP-dependent enzymes"/>
    <property type="match status" value="1"/>
</dbReference>
<reference evidence="9 10" key="1">
    <citation type="submission" date="2015-06" db="EMBL/GenBank/DDBJ databases">
        <authorList>
            <person name="Hoefler B.C."/>
            <person name="Straight P.D."/>
        </authorList>
    </citation>
    <scope>NUCLEOTIDE SEQUENCE [LARGE SCALE GENOMIC DNA]</scope>
    <source>
        <strain evidence="9 10">Riq4</strain>
    </source>
</reference>
<name>A0A0L1MHF0_PSESX</name>
<dbReference type="OrthoDB" id="6951144at2"/>
<keyword evidence="4" id="KW-0456">Lyase</keyword>
<feature type="domain" description="Tryptophan synthase beta chain-like PALP" evidence="7">
    <location>
        <begin position="89"/>
        <end position="340"/>
    </location>
</feature>
<evidence type="ECO:0000256" key="3">
    <source>
        <dbReference type="ARBA" id="ARBA00022898"/>
    </source>
</evidence>
<dbReference type="Pfam" id="PF14821">
    <property type="entry name" value="Thr_synth_N"/>
    <property type="match status" value="1"/>
</dbReference>
<dbReference type="Pfam" id="PF00291">
    <property type="entry name" value="PALP"/>
    <property type="match status" value="1"/>
</dbReference>
<evidence type="ECO:0000259" key="8">
    <source>
        <dbReference type="Pfam" id="PF14821"/>
    </source>
</evidence>
<proteinExistence type="inferred from homology"/>
<evidence type="ECO:0000259" key="7">
    <source>
        <dbReference type="Pfam" id="PF00291"/>
    </source>
</evidence>
<dbReference type="Gene3D" id="3.40.50.1100">
    <property type="match status" value="2"/>
</dbReference>
<dbReference type="GO" id="GO:0004795">
    <property type="term" value="F:threonine synthase activity"/>
    <property type="evidence" value="ECO:0007669"/>
    <property type="project" value="UniProtKB-UniRule"/>
</dbReference>
<dbReference type="NCBIfam" id="TIGR00260">
    <property type="entry name" value="thrC"/>
    <property type="match status" value="1"/>
</dbReference>
<evidence type="ECO:0000256" key="2">
    <source>
        <dbReference type="ARBA" id="ARBA00005517"/>
    </source>
</evidence>